<keyword evidence="5" id="KW-1185">Reference proteome</keyword>
<gene>
    <name evidence="4" type="ORF">QYS49_13280</name>
</gene>
<accession>A0AA51NDI2</accession>
<evidence type="ECO:0000313" key="5">
    <source>
        <dbReference type="Proteomes" id="UP001230496"/>
    </source>
</evidence>
<evidence type="ECO:0000259" key="3">
    <source>
        <dbReference type="PROSITE" id="PS51168"/>
    </source>
</evidence>
<dbReference type="InterPro" id="IPR036979">
    <property type="entry name" value="CM_dom_sf"/>
</dbReference>
<dbReference type="GO" id="GO:0046417">
    <property type="term" value="P:chorismate metabolic process"/>
    <property type="evidence" value="ECO:0007669"/>
    <property type="project" value="InterPro"/>
</dbReference>
<dbReference type="PANTHER" id="PTHR43018">
    <property type="entry name" value="PHOSPHO-2-DEHYDRO-3-DEOXYHEPTONATE ALDOLASE"/>
    <property type="match status" value="1"/>
</dbReference>
<dbReference type="Gene3D" id="1.20.59.10">
    <property type="entry name" value="Chorismate mutase"/>
    <property type="match status" value="1"/>
</dbReference>
<dbReference type="SUPFAM" id="SSF51569">
    <property type="entry name" value="Aldolase"/>
    <property type="match status" value="1"/>
</dbReference>
<evidence type="ECO:0000313" key="4">
    <source>
        <dbReference type="EMBL" id="WMN11620.1"/>
    </source>
</evidence>
<keyword evidence="2" id="KW-0808">Transferase</keyword>
<dbReference type="InterPro" id="IPR002701">
    <property type="entry name" value="CM_II_prokaryot"/>
</dbReference>
<dbReference type="Proteomes" id="UP001230496">
    <property type="component" value="Chromosome"/>
</dbReference>
<dbReference type="RefSeq" id="WP_308349105.1">
    <property type="nucleotide sequence ID" value="NZ_CP129971.1"/>
</dbReference>
<dbReference type="EC" id="5.4.99.5" evidence="1"/>
<dbReference type="InterPro" id="IPR052899">
    <property type="entry name" value="Class-I_DAHP_synthase"/>
</dbReference>
<feature type="domain" description="Chorismate mutase" evidence="3">
    <location>
        <begin position="262"/>
        <end position="353"/>
    </location>
</feature>
<dbReference type="Pfam" id="PF01817">
    <property type="entry name" value="CM_2"/>
    <property type="match status" value="1"/>
</dbReference>
<dbReference type="InterPro" id="IPR006218">
    <property type="entry name" value="DAHP1/KDSA"/>
</dbReference>
<dbReference type="PANTHER" id="PTHR43018:SF1">
    <property type="entry name" value="PROTEIN AROA(G)"/>
    <property type="match status" value="1"/>
</dbReference>
<dbReference type="Gene3D" id="3.20.20.70">
    <property type="entry name" value="Aldolase class I"/>
    <property type="match status" value="1"/>
</dbReference>
<organism evidence="4 5">
    <name type="scientific">Marivirga salinarum</name>
    <dbReference type="NCBI Taxonomy" id="3059078"/>
    <lineage>
        <taxon>Bacteria</taxon>
        <taxon>Pseudomonadati</taxon>
        <taxon>Bacteroidota</taxon>
        <taxon>Cytophagia</taxon>
        <taxon>Cytophagales</taxon>
        <taxon>Marivirgaceae</taxon>
        <taxon>Marivirga</taxon>
    </lineage>
</organism>
<dbReference type="PROSITE" id="PS51168">
    <property type="entry name" value="CHORISMATE_MUT_2"/>
    <property type="match status" value="1"/>
</dbReference>
<name>A0AA51NDI2_9BACT</name>
<dbReference type="InterPro" id="IPR013785">
    <property type="entry name" value="Aldolase_TIM"/>
</dbReference>
<reference evidence="4 5" key="1">
    <citation type="submission" date="2023-08" db="EMBL/GenBank/DDBJ databases">
        <title>Comparative genomics and taxonomic characterization of three novel marine species of genus Marivirga.</title>
        <authorList>
            <person name="Muhammad N."/>
            <person name="Kim S.-G."/>
        </authorList>
    </citation>
    <scope>NUCLEOTIDE SEQUENCE [LARGE SCALE GENOMIC DNA]</scope>
    <source>
        <strain evidence="4 5">BDSF4-3</strain>
    </source>
</reference>
<evidence type="ECO:0000256" key="1">
    <source>
        <dbReference type="ARBA" id="ARBA00012404"/>
    </source>
</evidence>
<dbReference type="Pfam" id="PF00793">
    <property type="entry name" value="DAHP_synth_1"/>
    <property type="match status" value="1"/>
</dbReference>
<sequence length="357" mass="41042">MKIKNWYSGGKPWVIAGPCSAETEEQLLETVEQLVKNGFTTIRAGVWKPRTRPNSFEGVGKIAFPWIKKAKSLHPQIEFAIEVASAEHVELALKNDIDILWVGARTTVNPFNVQEIAEAVRGVKDKPILVKNPINPDLALWMGALERFDAVGIEKLGAIHRGFSTYQESIYRNIPLWQIPIELKSRYPELLLINDPSHIAGKRDLLFEIAQKAMDLQYDGLIIESHRSPDDAWSDAAQQLTPNALKEMLSHIKIREKSFPNKDFKNELEGIRDQIDETDKELLEVLSRRLELVKKVGQYKKDKNVAIFQLERWNKIIENRPLWGKKLNLDADFVKSIYQDIHDESIRIQTDIYNNEE</sequence>
<dbReference type="GO" id="GO:0004106">
    <property type="term" value="F:chorismate mutase activity"/>
    <property type="evidence" value="ECO:0007669"/>
    <property type="project" value="UniProtKB-EC"/>
</dbReference>
<evidence type="ECO:0000256" key="2">
    <source>
        <dbReference type="ARBA" id="ARBA00022679"/>
    </source>
</evidence>
<dbReference type="SMART" id="SM00830">
    <property type="entry name" value="CM_2"/>
    <property type="match status" value="1"/>
</dbReference>
<proteinExistence type="predicted"/>
<dbReference type="InterPro" id="IPR036263">
    <property type="entry name" value="Chorismate_II_sf"/>
</dbReference>
<dbReference type="EMBL" id="CP129971">
    <property type="protein sequence ID" value="WMN11620.1"/>
    <property type="molecule type" value="Genomic_DNA"/>
</dbReference>
<dbReference type="SUPFAM" id="SSF48600">
    <property type="entry name" value="Chorismate mutase II"/>
    <property type="match status" value="1"/>
</dbReference>
<dbReference type="KEGG" id="msaa:QYS49_13280"/>
<dbReference type="AlphaFoldDB" id="A0AA51NDI2"/>
<dbReference type="GO" id="GO:0016740">
    <property type="term" value="F:transferase activity"/>
    <property type="evidence" value="ECO:0007669"/>
    <property type="project" value="UniProtKB-KW"/>
</dbReference>
<protein>
    <recommendedName>
        <fullName evidence="1">chorismate mutase</fullName>
        <ecNumber evidence="1">5.4.99.5</ecNumber>
    </recommendedName>
</protein>